<name>B7FVJ3_PHATC</name>
<dbReference type="GeneID" id="7199879"/>
<keyword evidence="3 5" id="KW-1133">Transmembrane helix</keyword>
<dbReference type="HOGENOM" id="CLU_539147_0_0_1"/>
<dbReference type="GO" id="GO:0016020">
    <property type="term" value="C:membrane"/>
    <property type="evidence" value="ECO:0007669"/>
    <property type="project" value="UniProtKB-SubCell"/>
</dbReference>
<dbReference type="OrthoDB" id="5348404at2759"/>
<feature type="transmembrane region" description="Helical" evidence="5">
    <location>
        <begin position="201"/>
        <end position="220"/>
    </location>
</feature>
<evidence type="ECO:0000313" key="6">
    <source>
        <dbReference type="EMBL" id="EEC49639.1"/>
    </source>
</evidence>
<dbReference type="KEGG" id="pti:PHATRDRAFT_11183"/>
<dbReference type="PaxDb" id="2850-Phatr11183"/>
<evidence type="ECO:0000256" key="4">
    <source>
        <dbReference type="ARBA" id="ARBA00023136"/>
    </source>
</evidence>
<evidence type="ECO:0000256" key="5">
    <source>
        <dbReference type="SAM" id="Phobius"/>
    </source>
</evidence>
<feature type="transmembrane region" description="Helical" evidence="5">
    <location>
        <begin position="161"/>
        <end position="181"/>
    </location>
</feature>
<evidence type="ECO:0000313" key="7">
    <source>
        <dbReference type="Proteomes" id="UP000000759"/>
    </source>
</evidence>
<dbReference type="InterPro" id="IPR005178">
    <property type="entry name" value="Ostalpha/TMEM184C"/>
</dbReference>
<feature type="non-terminal residue" evidence="6">
    <location>
        <position position="266"/>
    </location>
</feature>
<evidence type="ECO:0000256" key="1">
    <source>
        <dbReference type="ARBA" id="ARBA00004141"/>
    </source>
</evidence>
<accession>B7FVJ3</accession>
<evidence type="ECO:0000256" key="3">
    <source>
        <dbReference type="ARBA" id="ARBA00022989"/>
    </source>
</evidence>
<keyword evidence="4 5" id="KW-0472">Membrane</keyword>
<organism evidence="6 7">
    <name type="scientific">Phaeodactylum tricornutum (strain CCAP 1055/1)</name>
    <dbReference type="NCBI Taxonomy" id="556484"/>
    <lineage>
        <taxon>Eukaryota</taxon>
        <taxon>Sar</taxon>
        <taxon>Stramenopiles</taxon>
        <taxon>Ochrophyta</taxon>
        <taxon>Bacillariophyta</taxon>
        <taxon>Bacillariophyceae</taxon>
        <taxon>Bacillariophycidae</taxon>
        <taxon>Naviculales</taxon>
        <taxon>Phaeodactylaceae</taxon>
        <taxon>Phaeodactylum</taxon>
    </lineage>
</organism>
<dbReference type="AlphaFoldDB" id="B7FVJ3"/>
<dbReference type="InParanoid" id="B7FVJ3"/>
<dbReference type="Pfam" id="PF03619">
    <property type="entry name" value="Solute_trans_a"/>
    <property type="match status" value="1"/>
</dbReference>
<dbReference type="eggNOG" id="KOG2641">
    <property type="taxonomic scope" value="Eukaryota"/>
</dbReference>
<reference evidence="7" key="2">
    <citation type="submission" date="2008-08" db="EMBL/GenBank/DDBJ databases">
        <authorList>
            <consortium name="Diatom Consortium"/>
            <person name="Grigoriev I."/>
            <person name="Grimwood J."/>
            <person name="Kuo A."/>
            <person name="Otillar R.P."/>
            <person name="Salamov A."/>
            <person name="Detter J.C."/>
            <person name="Lindquist E."/>
            <person name="Shapiro H."/>
            <person name="Lucas S."/>
            <person name="Glavina del Rio T."/>
            <person name="Pitluck S."/>
            <person name="Rokhsar D."/>
            <person name="Bowler C."/>
        </authorList>
    </citation>
    <scope>GENOME REANNOTATION</scope>
    <source>
        <strain evidence="7">CCAP 1055/1</strain>
    </source>
</reference>
<keyword evidence="2 5" id="KW-0812">Transmembrane</keyword>
<dbReference type="PANTHER" id="PTHR23423">
    <property type="entry name" value="ORGANIC SOLUTE TRANSPORTER-RELATED"/>
    <property type="match status" value="1"/>
</dbReference>
<dbReference type="Proteomes" id="UP000000759">
    <property type="component" value="Chromosome 5"/>
</dbReference>
<protein>
    <submittedName>
        <fullName evidence="6">Uncharacterized protein</fullName>
    </submittedName>
</protein>
<gene>
    <name evidence="6" type="ORF">PHATRDRAFT_11183</name>
</gene>
<dbReference type="EMBL" id="CM000608">
    <property type="protein sequence ID" value="EEC49639.1"/>
    <property type="molecule type" value="Genomic_DNA"/>
</dbReference>
<dbReference type="RefSeq" id="XP_002178941.1">
    <property type="nucleotide sequence ID" value="XM_002178905.1"/>
</dbReference>
<dbReference type="SMART" id="SM01417">
    <property type="entry name" value="Solute_trans_a"/>
    <property type="match status" value="1"/>
</dbReference>
<reference evidence="6 7" key="1">
    <citation type="journal article" date="2008" name="Nature">
        <title>The Phaeodactylum genome reveals the evolutionary history of diatom genomes.</title>
        <authorList>
            <person name="Bowler C."/>
            <person name="Allen A.E."/>
            <person name="Badger J.H."/>
            <person name="Grimwood J."/>
            <person name="Jabbari K."/>
            <person name="Kuo A."/>
            <person name="Maheswari U."/>
            <person name="Martens C."/>
            <person name="Maumus F."/>
            <person name="Otillar R.P."/>
            <person name="Rayko E."/>
            <person name="Salamov A."/>
            <person name="Vandepoele K."/>
            <person name="Beszteri B."/>
            <person name="Gruber A."/>
            <person name="Heijde M."/>
            <person name="Katinka M."/>
            <person name="Mock T."/>
            <person name="Valentin K."/>
            <person name="Verret F."/>
            <person name="Berges J.A."/>
            <person name="Brownlee C."/>
            <person name="Cadoret J.P."/>
            <person name="Chiovitti A."/>
            <person name="Choi C.J."/>
            <person name="Coesel S."/>
            <person name="De Martino A."/>
            <person name="Detter J.C."/>
            <person name="Durkin C."/>
            <person name="Falciatore A."/>
            <person name="Fournet J."/>
            <person name="Haruta M."/>
            <person name="Huysman M.J."/>
            <person name="Jenkins B.D."/>
            <person name="Jiroutova K."/>
            <person name="Jorgensen R.E."/>
            <person name="Joubert Y."/>
            <person name="Kaplan A."/>
            <person name="Kroger N."/>
            <person name="Kroth P.G."/>
            <person name="La Roche J."/>
            <person name="Lindquist E."/>
            <person name="Lommer M."/>
            <person name="Martin-Jezequel V."/>
            <person name="Lopez P.J."/>
            <person name="Lucas S."/>
            <person name="Mangogna M."/>
            <person name="McGinnis K."/>
            <person name="Medlin L.K."/>
            <person name="Montsant A."/>
            <person name="Oudot-Le Secq M.P."/>
            <person name="Napoli C."/>
            <person name="Obornik M."/>
            <person name="Parker M.S."/>
            <person name="Petit J.L."/>
            <person name="Porcel B.M."/>
            <person name="Poulsen N."/>
            <person name="Robison M."/>
            <person name="Rychlewski L."/>
            <person name="Rynearson T.A."/>
            <person name="Schmutz J."/>
            <person name="Shapiro H."/>
            <person name="Siaut M."/>
            <person name="Stanley M."/>
            <person name="Sussman M.R."/>
            <person name="Taylor A.R."/>
            <person name="Vardi A."/>
            <person name="von Dassow P."/>
            <person name="Vyverman W."/>
            <person name="Willis A."/>
            <person name="Wyrwicz L.S."/>
            <person name="Rokhsar D.S."/>
            <person name="Weissenbach J."/>
            <person name="Armbrust E.V."/>
            <person name="Green B.R."/>
            <person name="Van de Peer Y."/>
            <person name="Grigoriev I.V."/>
        </authorList>
    </citation>
    <scope>NUCLEOTIDE SEQUENCE [LARGE SCALE GENOMIC DNA]</scope>
    <source>
        <strain evidence="6 7">CCAP 1055/1</strain>
    </source>
</reference>
<comment type="subcellular location">
    <subcellularLocation>
        <location evidence="1">Membrane</location>
        <topology evidence="1">Multi-pass membrane protein</topology>
    </subcellularLocation>
</comment>
<dbReference type="STRING" id="556484.B7FVJ3"/>
<sequence length="266" mass="31218">MVIGTVILSLRLVYLHLTHWYMPEVQKYVVRILWMVPIYAVQSYLSLRYHELRIYIGSIRDFYEAYVIASFVYYLIELLGGEESLIHILQQKTGTRLGKHSFPFSLILQPWEMGIEFMLQCKHGVLQYVVFKTLSTVTTFACESAGIYGEGKFDWRCAYPYLCFFQNISVMYALYCLVMFYHAINEELRHPVNWHPLGKFLSVKSVVFFTWWQGVLIFYLRAHGIIEHMGSWSSEDVANGLIDYCVIVETIGFAIAHSYTFSYKEY</sequence>
<keyword evidence="7" id="KW-1185">Reference proteome</keyword>
<feature type="transmembrane region" description="Helical" evidence="5">
    <location>
        <begin position="241"/>
        <end position="261"/>
    </location>
</feature>
<proteinExistence type="predicted"/>
<evidence type="ECO:0000256" key="2">
    <source>
        <dbReference type="ARBA" id="ARBA00022692"/>
    </source>
</evidence>